<dbReference type="SUPFAM" id="SSF55729">
    <property type="entry name" value="Acyl-CoA N-acyltransferases (Nat)"/>
    <property type="match status" value="1"/>
</dbReference>
<name>A0A1V0A6H7_9ACTN</name>
<dbReference type="InterPro" id="IPR050832">
    <property type="entry name" value="Bact_Acetyltransf"/>
</dbReference>
<dbReference type="RefSeq" id="WP_080042072.1">
    <property type="nucleotide sequence ID" value="NZ_CP017717.1"/>
</dbReference>
<dbReference type="GO" id="GO:0016747">
    <property type="term" value="F:acyltransferase activity, transferring groups other than amino-acyl groups"/>
    <property type="evidence" value="ECO:0007669"/>
    <property type="project" value="InterPro"/>
</dbReference>
<evidence type="ECO:0000259" key="3">
    <source>
        <dbReference type="PROSITE" id="PS51186"/>
    </source>
</evidence>
<dbReference type="PANTHER" id="PTHR43877">
    <property type="entry name" value="AMINOALKYLPHOSPHONATE N-ACETYLTRANSFERASE-RELATED-RELATED"/>
    <property type="match status" value="1"/>
</dbReference>
<evidence type="ECO:0000313" key="5">
    <source>
        <dbReference type="Proteomes" id="UP000190797"/>
    </source>
</evidence>
<protein>
    <submittedName>
        <fullName evidence="4">GNAT family N-acetyltransferase</fullName>
    </submittedName>
</protein>
<dbReference type="KEGG" id="noa:BKM31_33995"/>
<dbReference type="OrthoDB" id="9805924at2"/>
<gene>
    <name evidence="4" type="ORF">BKM31_33995</name>
</gene>
<organism evidence="4 5">
    <name type="scientific">[Actinomadura] parvosata subsp. kistnae</name>
    <dbReference type="NCBI Taxonomy" id="1909395"/>
    <lineage>
        <taxon>Bacteria</taxon>
        <taxon>Bacillati</taxon>
        <taxon>Actinomycetota</taxon>
        <taxon>Actinomycetes</taxon>
        <taxon>Streptosporangiales</taxon>
        <taxon>Streptosporangiaceae</taxon>
        <taxon>Nonomuraea</taxon>
    </lineage>
</organism>
<dbReference type="InterPro" id="IPR000182">
    <property type="entry name" value="GNAT_dom"/>
</dbReference>
<reference evidence="5" key="1">
    <citation type="journal article" date="2017" name="Med. Chem. Commun.">
        <title>Nonomuraea sp. ATCC 55076 harbours the largest actinomycete chromosome to date and the kistamicin biosynthetic gene cluster.</title>
        <authorList>
            <person name="Nazari B."/>
            <person name="Forneris C.C."/>
            <person name="Gibson M.I."/>
            <person name="Moon K."/>
            <person name="Schramma K.R."/>
            <person name="Seyedsayamdost M.R."/>
        </authorList>
    </citation>
    <scope>NUCLEOTIDE SEQUENCE [LARGE SCALE GENOMIC DNA]</scope>
    <source>
        <strain evidence="5">ATCC 55076</strain>
    </source>
</reference>
<sequence length="147" mass="16926">MIEIGKLLPSDRNVWEGLFRAYIDFYERTEPDEMYDRAWQEFQADTRLHALAARLDGRLVGITHFLTHGSTSAPDSEVCYLQDLFTAPDVRGKGVGRALIAAVTDWARERGCSRVYWNTHESNSTARHLYDKVAENRGFIRYQIELA</sequence>
<dbReference type="PROSITE" id="PS51186">
    <property type="entry name" value="GNAT"/>
    <property type="match status" value="1"/>
</dbReference>
<keyword evidence="1 4" id="KW-0808">Transferase</keyword>
<evidence type="ECO:0000313" key="4">
    <source>
        <dbReference type="EMBL" id="AQZ65808.1"/>
    </source>
</evidence>
<dbReference type="CDD" id="cd04301">
    <property type="entry name" value="NAT_SF"/>
    <property type="match status" value="1"/>
</dbReference>
<dbReference type="Pfam" id="PF00583">
    <property type="entry name" value="Acetyltransf_1"/>
    <property type="match status" value="1"/>
</dbReference>
<dbReference type="Gene3D" id="3.40.630.30">
    <property type="match status" value="1"/>
</dbReference>
<evidence type="ECO:0000256" key="2">
    <source>
        <dbReference type="ARBA" id="ARBA00023315"/>
    </source>
</evidence>
<dbReference type="InterPro" id="IPR016181">
    <property type="entry name" value="Acyl_CoA_acyltransferase"/>
</dbReference>
<dbReference type="EMBL" id="CP017717">
    <property type="protein sequence ID" value="AQZ65808.1"/>
    <property type="molecule type" value="Genomic_DNA"/>
</dbReference>
<proteinExistence type="predicted"/>
<feature type="domain" description="N-acetyltransferase" evidence="3">
    <location>
        <begin position="2"/>
        <end position="147"/>
    </location>
</feature>
<accession>A0A1V0A6H7</accession>
<keyword evidence="5" id="KW-1185">Reference proteome</keyword>
<evidence type="ECO:0000256" key="1">
    <source>
        <dbReference type="ARBA" id="ARBA00022679"/>
    </source>
</evidence>
<dbReference type="AlphaFoldDB" id="A0A1V0A6H7"/>
<keyword evidence="2" id="KW-0012">Acyltransferase</keyword>
<dbReference type="Proteomes" id="UP000190797">
    <property type="component" value="Chromosome"/>
</dbReference>